<dbReference type="Proteomes" id="UP001161247">
    <property type="component" value="Chromosome 4"/>
</dbReference>
<evidence type="ECO:0000256" key="2">
    <source>
        <dbReference type="ARBA" id="ARBA00022540"/>
    </source>
</evidence>
<keyword evidence="3" id="KW-0648">Protein biosynthesis</keyword>
<dbReference type="Pfam" id="PF22591">
    <property type="entry name" value="eIF3a_PCI_TPR-like"/>
    <property type="match status" value="1"/>
</dbReference>
<dbReference type="InterPro" id="IPR054711">
    <property type="entry name" value="eIF3a_PCI_TPR-like"/>
</dbReference>
<evidence type="ECO:0000259" key="4">
    <source>
        <dbReference type="Pfam" id="PF22591"/>
    </source>
</evidence>
<keyword evidence="1" id="KW-0963">Cytoplasm</keyword>
<organism evidence="5 6">
    <name type="scientific">Oldenlandia corymbosa var. corymbosa</name>
    <dbReference type="NCBI Taxonomy" id="529605"/>
    <lineage>
        <taxon>Eukaryota</taxon>
        <taxon>Viridiplantae</taxon>
        <taxon>Streptophyta</taxon>
        <taxon>Embryophyta</taxon>
        <taxon>Tracheophyta</taxon>
        <taxon>Spermatophyta</taxon>
        <taxon>Magnoliopsida</taxon>
        <taxon>eudicotyledons</taxon>
        <taxon>Gunneridae</taxon>
        <taxon>Pentapetalae</taxon>
        <taxon>asterids</taxon>
        <taxon>lamiids</taxon>
        <taxon>Gentianales</taxon>
        <taxon>Rubiaceae</taxon>
        <taxon>Rubioideae</taxon>
        <taxon>Spermacoceae</taxon>
        <taxon>Hedyotis-Oldenlandia complex</taxon>
        <taxon>Oldenlandia</taxon>
    </lineage>
</organism>
<accession>A0AAV1D4S6</accession>
<feature type="domain" description="eIF3a PCI" evidence="4">
    <location>
        <begin position="7"/>
        <end position="37"/>
    </location>
</feature>
<dbReference type="EMBL" id="OX459121">
    <property type="protein sequence ID" value="CAI9102593.1"/>
    <property type="molecule type" value="Genomic_DNA"/>
</dbReference>
<gene>
    <name evidence="5" type="ORF">OLC1_LOCUS11919</name>
</gene>
<dbReference type="PANTHER" id="PTHR14005:SF0">
    <property type="entry name" value="EUKARYOTIC TRANSLATION INITIATION FACTOR 3 SUBUNIT A"/>
    <property type="match status" value="1"/>
</dbReference>
<evidence type="ECO:0000256" key="3">
    <source>
        <dbReference type="ARBA" id="ARBA00022917"/>
    </source>
</evidence>
<dbReference type="GO" id="GO:0071540">
    <property type="term" value="C:eukaryotic translation initiation factor 3 complex, eIF3e"/>
    <property type="evidence" value="ECO:0007669"/>
    <property type="project" value="TreeGrafter"/>
</dbReference>
<sequence>MDRPDIWAPESLQFYSDTIFKRLKVATELELWQESFNTNLTKKDLQSIASSVVFAGLSVA</sequence>
<reference evidence="5" key="1">
    <citation type="submission" date="2023-03" db="EMBL/GenBank/DDBJ databases">
        <authorList>
            <person name="Julca I."/>
        </authorList>
    </citation>
    <scope>NUCLEOTIDE SEQUENCE</scope>
</reference>
<dbReference type="Gene3D" id="4.10.860.10">
    <property type="entry name" value="UVR domain"/>
    <property type="match status" value="1"/>
</dbReference>
<name>A0AAV1D4S6_OLDCO</name>
<keyword evidence="6" id="KW-1185">Reference proteome</keyword>
<dbReference type="AlphaFoldDB" id="A0AAV1D4S6"/>
<dbReference type="GO" id="GO:0003743">
    <property type="term" value="F:translation initiation factor activity"/>
    <property type="evidence" value="ECO:0007669"/>
    <property type="project" value="UniProtKB-KW"/>
</dbReference>
<protein>
    <submittedName>
        <fullName evidence="5">OLC1v1000886C1</fullName>
    </submittedName>
</protein>
<dbReference type="InterPro" id="IPR027512">
    <property type="entry name" value="EIF3A"/>
</dbReference>
<dbReference type="PANTHER" id="PTHR14005">
    <property type="entry name" value="EUKARYOTIC TRANSLATION INITIATION FACTOR 3, THETA SUBUNIT"/>
    <property type="match status" value="1"/>
</dbReference>
<evidence type="ECO:0000313" key="6">
    <source>
        <dbReference type="Proteomes" id="UP001161247"/>
    </source>
</evidence>
<dbReference type="GO" id="GO:0003729">
    <property type="term" value="F:mRNA binding"/>
    <property type="evidence" value="ECO:0007669"/>
    <property type="project" value="TreeGrafter"/>
</dbReference>
<proteinExistence type="predicted"/>
<dbReference type="GO" id="GO:0043614">
    <property type="term" value="C:multi-eIF complex"/>
    <property type="evidence" value="ECO:0007669"/>
    <property type="project" value="TreeGrafter"/>
</dbReference>
<evidence type="ECO:0000256" key="1">
    <source>
        <dbReference type="ARBA" id="ARBA00022490"/>
    </source>
</evidence>
<dbReference type="GO" id="GO:0071541">
    <property type="term" value="C:eukaryotic translation initiation factor 3 complex, eIF3m"/>
    <property type="evidence" value="ECO:0007669"/>
    <property type="project" value="TreeGrafter"/>
</dbReference>
<evidence type="ECO:0000313" key="5">
    <source>
        <dbReference type="EMBL" id="CAI9102593.1"/>
    </source>
</evidence>
<dbReference type="GO" id="GO:0002188">
    <property type="term" value="P:translation reinitiation"/>
    <property type="evidence" value="ECO:0007669"/>
    <property type="project" value="TreeGrafter"/>
</dbReference>
<keyword evidence="2" id="KW-0396">Initiation factor</keyword>
<dbReference type="GO" id="GO:0001732">
    <property type="term" value="P:formation of cytoplasmic translation initiation complex"/>
    <property type="evidence" value="ECO:0007669"/>
    <property type="project" value="TreeGrafter"/>
</dbReference>